<proteinExistence type="predicted"/>
<name>A0A2S7C1X9_9XANT</name>
<feature type="transmembrane region" description="Helical" evidence="1">
    <location>
        <begin position="166"/>
        <end position="187"/>
    </location>
</feature>
<evidence type="ECO:0000313" key="2">
    <source>
        <dbReference type="EMBL" id="CAE6754379.1"/>
    </source>
</evidence>
<dbReference type="Proteomes" id="UP000835243">
    <property type="component" value="Chromosome"/>
</dbReference>
<accession>A0A2S7C1X9</accession>
<feature type="transmembrane region" description="Helical" evidence="1">
    <location>
        <begin position="139"/>
        <end position="160"/>
    </location>
</feature>
<keyword evidence="1" id="KW-0812">Transmembrane</keyword>
<organism evidence="2 3">
    <name type="scientific">Xanthomonas arboricola pv. corylina</name>
    <dbReference type="NCBI Taxonomy" id="487821"/>
    <lineage>
        <taxon>Bacteria</taxon>
        <taxon>Pseudomonadati</taxon>
        <taxon>Pseudomonadota</taxon>
        <taxon>Gammaproteobacteria</taxon>
        <taxon>Lysobacterales</taxon>
        <taxon>Lysobacteraceae</taxon>
        <taxon>Xanthomonas</taxon>
    </lineage>
</organism>
<sequence length="256" mass="28591">MHIILVLIIAGSLFWGLLAFTPYLLAHGWPASVAIPFVTLIDLPCGLSAFYLVDLLNSHYRKNNEFLRRFYAELHADLLVLLFFSAILFAIFSLASTSYSLSNIDIACLGIPLFIYAIDTIARARDPVGILPFGMVRRLAYMTLPAVMLVACGWMLIRIYSGEVPAAASLWVQVCIFLAGFSSYVAAKQLGYSLKHRRLGISPTLQQIFLRLRGGKPGIYDEAVVFAEHFQKKMLVATSKAAADRRKSVKRKKSRR</sequence>
<feature type="transmembrane region" description="Helical" evidence="1">
    <location>
        <begin position="74"/>
        <end position="95"/>
    </location>
</feature>
<evidence type="ECO:0000256" key="1">
    <source>
        <dbReference type="SAM" id="Phobius"/>
    </source>
</evidence>
<protein>
    <submittedName>
        <fullName evidence="2">Uncharacterized protein</fullName>
    </submittedName>
</protein>
<evidence type="ECO:0000313" key="3">
    <source>
        <dbReference type="Proteomes" id="UP000835243"/>
    </source>
</evidence>
<dbReference type="EMBL" id="HG992341">
    <property type="protein sequence ID" value="CAE6754379.1"/>
    <property type="molecule type" value="Genomic_DNA"/>
</dbReference>
<feature type="transmembrane region" description="Helical" evidence="1">
    <location>
        <begin position="29"/>
        <end position="53"/>
    </location>
</feature>
<reference evidence="2 3" key="1">
    <citation type="submission" date="2021-02" db="EMBL/GenBank/DDBJ databases">
        <authorList>
            <person name="Pothier F. J."/>
        </authorList>
    </citation>
    <scope>NUCLEOTIDE SEQUENCE [LARGE SCALE GENOMIC DNA]</scope>
    <source>
        <strain evidence="2 3">CFBP 1159</strain>
    </source>
</reference>
<gene>
    <name evidence="2" type="ORF">CFBP1159_17600</name>
</gene>
<dbReference type="AlphaFoldDB" id="A0A2S7C1X9"/>
<dbReference type="EMBL" id="HG992341">
    <property type="protein sequence ID" value="CAE6754414.1"/>
    <property type="molecule type" value="Genomic_DNA"/>
</dbReference>
<feature type="transmembrane region" description="Helical" evidence="1">
    <location>
        <begin position="101"/>
        <end position="118"/>
    </location>
</feature>
<keyword evidence="1" id="KW-1133">Transmembrane helix</keyword>
<keyword evidence="1" id="KW-0472">Membrane</keyword>
<dbReference type="RefSeq" id="WP_104613727.1">
    <property type="nucleotide sequence ID" value="NZ_CP166095.2"/>
</dbReference>